<evidence type="ECO:0000313" key="3">
    <source>
        <dbReference type="EMBL" id="GAE29692.1"/>
    </source>
</evidence>
<accession>W4QCL0</accession>
<dbReference type="InterPro" id="IPR018476">
    <property type="entry name" value="GlyceroP-diester-Pdiesterase_M"/>
</dbReference>
<protein>
    <recommendedName>
        <fullName evidence="2">Glycerophosphoryl diester phosphodiesterase membrane domain-containing protein</fullName>
    </recommendedName>
</protein>
<dbReference type="OrthoDB" id="2375893at2"/>
<keyword evidence="1" id="KW-1133">Transmembrane helix</keyword>
<feature type="domain" description="Glycerophosphoryl diester phosphodiesterase membrane" evidence="2">
    <location>
        <begin position="90"/>
        <end position="279"/>
    </location>
</feature>
<feature type="transmembrane region" description="Helical" evidence="1">
    <location>
        <begin position="221"/>
        <end position="242"/>
    </location>
</feature>
<dbReference type="PANTHER" id="PTHR33133">
    <property type="entry name" value="OS08G0107100 PROTEIN-RELATED"/>
    <property type="match status" value="1"/>
</dbReference>
<evidence type="ECO:0000313" key="4">
    <source>
        <dbReference type="Proteomes" id="UP000018895"/>
    </source>
</evidence>
<organism evidence="3 4">
    <name type="scientific">Halalkalibacter hemicellulosilyticusJCM 9152</name>
    <dbReference type="NCBI Taxonomy" id="1236971"/>
    <lineage>
        <taxon>Bacteria</taxon>
        <taxon>Bacillati</taxon>
        <taxon>Bacillota</taxon>
        <taxon>Bacilli</taxon>
        <taxon>Bacillales</taxon>
        <taxon>Bacillaceae</taxon>
        <taxon>Halalkalibacter</taxon>
    </lineage>
</organism>
<dbReference type="Pfam" id="PF10110">
    <property type="entry name" value="GPDPase_memb"/>
    <property type="match status" value="1"/>
</dbReference>
<keyword evidence="1" id="KW-0472">Membrane</keyword>
<dbReference type="AlphaFoldDB" id="W4QCL0"/>
<reference evidence="3" key="1">
    <citation type="journal article" date="2014" name="Genome Announc.">
        <title>Draft Genome Sequences of Three Alkaliphilic Bacillus Strains, Bacillus wakoensis JCM 9140T, Bacillus akibai JCM 9157T, and Bacillus hemicellulosilyticus JCM 9152T.</title>
        <authorList>
            <person name="Yuki M."/>
            <person name="Oshima K."/>
            <person name="Suda W."/>
            <person name="Oshida Y."/>
            <person name="Kitamura K."/>
            <person name="Iida T."/>
            <person name="Hattori M."/>
            <person name="Ohkuma M."/>
        </authorList>
    </citation>
    <scope>NUCLEOTIDE SEQUENCE [LARGE SCALE GENOMIC DNA]</scope>
    <source>
        <strain evidence="3">JCM 9152</strain>
    </source>
</reference>
<evidence type="ECO:0000259" key="2">
    <source>
        <dbReference type="Pfam" id="PF10110"/>
    </source>
</evidence>
<dbReference type="Proteomes" id="UP000018895">
    <property type="component" value="Unassembled WGS sequence"/>
</dbReference>
<dbReference type="EMBL" id="BAUU01000006">
    <property type="protein sequence ID" value="GAE29692.1"/>
    <property type="molecule type" value="Genomic_DNA"/>
</dbReference>
<proteinExistence type="predicted"/>
<feature type="transmembrane region" description="Helical" evidence="1">
    <location>
        <begin position="32"/>
        <end position="56"/>
    </location>
</feature>
<gene>
    <name evidence="3" type="ORF">JCM9152_1067</name>
</gene>
<keyword evidence="4" id="KW-1185">Reference proteome</keyword>
<name>W4QCL0_9BACI</name>
<keyword evidence="1" id="KW-0812">Transmembrane</keyword>
<comment type="caution">
    <text evidence="3">The sequence shown here is derived from an EMBL/GenBank/DDBJ whole genome shotgun (WGS) entry which is preliminary data.</text>
</comment>
<sequence length="306" mass="34319">MRVTFSKPKGFGQILDHIFTITKTNFSELFKVVLILLGPLFALQAVIQLIFGVNFFQEVGSSGSWIDRFIAGFEEDFLAPPTLLDNWLNIISMASFVLLIVAQAAIMLIVSRIRLQQDYTVKEVIKQAFSKFWPALGGTLLYIVILIGMIVFPVIIMSFFSALIIEVIGGVGVIISAIFMIALFVTFLYFTIRWSFYFGAIIIDKSKPGLRKSWRLTKKRVWALIGLYLVLFLIIGIVTGAIEVTAMLFLGNSVLYSLIINSVSLVTTLIFSVGYAVIYFDLKVRNEADDLKGLIDEYETDEPSSE</sequence>
<feature type="transmembrane region" description="Helical" evidence="1">
    <location>
        <begin position="254"/>
        <end position="278"/>
    </location>
</feature>
<feature type="transmembrane region" description="Helical" evidence="1">
    <location>
        <begin position="132"/>
        <end position="165"/>
    </location>
</feature>
<feature type="transmembrane region" description="Helical" evidence="1">
    <location>
        <begin position="87"/>
        <end position="111"/>
    </location>
</feature>
<dbReference type="PANTHER" id="PTHR33133:SF1">
    <property type="entry name" value="EXPRESSED PROTEIN-RELATED"/>
    <property type="match status" value="1"/>
</dbReference>
<feature type="transmembrane region" description="Helical" evidence="1">
    <location>
        <begin position="171"/>
        <end position="200"/>
    </location>
</feature>
<evidence type="ECO:0000256" key="1">
    <source>
        <dbReference type="SAM" id="Phobius"/>
    </source>
</evidence>
<dbReference type="RefSeq" id="WP_035341577.1">
    <property type="nucleotide sequence ID" value="NZ_BAUU01000006.1"/>
</dbReference>
<dbReference type="STRING" id="1236971.JCM9152_1067"/>